<dbReference type="Proteomes" id="UP000006034">
    <property type="component" value="Unassembled WGS sequence"/>
</dbReference>
<evidence type="ECO:0000313" key="3">
    <source>
        <dbReference type="Proteomes" id="UP000006034"/>
    </source>
</evidence>
<dbReference type="AlphaFoldDB" id="S2KXA9"/>
<keyword evidence="3" id="KW-1185">Reference proteome</keyword>
<accession>S2KXA9</accession>
<keyword evidence="1" id="KW-0472">Membrane</keyword>
<gene>
    <name evidence="2" type="ORF">HMPREF0179_05209</name>
</gene>
<keyword evidence="1" id="KW-1133">Transmembrane helix</keyword>
<sequence>MPSGPFLSYSRRPACALSAYHPASLPSSLLHMITRSMRKIIRFLLPFAFFLVTFTRYGFPLLHRCNHGIRTLVLRIGTRSDPIAFLFTSQMMQKRTN</sequence>
<organism evidence="2 3">
    <name type="scientific">Bilophila wadsworthia (strain 3_1_6)</name>
    <dbReference type="NCBI Taxonomy" id="563192"/>
    <lineage>
        <taxon>Bacteria</taxon>
        <taxon>Pseudomonadati</taxon>
        <taxon>Thermodesulfobacteriota</taxon>
        <taxon>Desulfovibrionia</taxon>
        <taxon>Desulfovibrionales</taxon>
        <taxon>Desulfovibrionaceae</taxon>
        <taxon>Bilophila</taxon>
    </lineage>
</organism>
<dbReference type="HOGENOM" id="CLU_2341165_0_0_7"/>
<keyword evidence="1" id="KW-0812">Transmembrane</keyword>
<reference evidence="2 3" key="1">
    <citation type="submission" date="2010-10" db="EMBL/GenBank/DDBJ databases">
        <authorList>
            <consortium name="The Broad Institute Genome Sequencing Platform"/>
            <person name="Ward D."/>
            <person name="Earl A."/>
            <person name="Feldgarden M."/>
            <person name="Young S.K."/>
            <person name="Gargeya S."/>
            <person name="Zeng Q."/>
            <person name="Alvarado L."/>
            <person name="Berlin A."/>
            <person name="Bochicchio J."/>
            <person name="Chapman S.B."/>
            <person name="Chen Z."/>
            <person name="Freedman E."/>
            <person name="Gellesch M."/>
            <person name="Goldberg J."/>
            <person name="Griggs A."/>
            <person name="Gujja S."/>
            <person name="Heilman E."/>
            <person name="Heiman D."/>
            <person name="Howarth C."/>
            <person name="Mehta T."/>
            <person name="Neiman D."/>
            <person name="Pearson M."/>
            <person name="Roberts A."/>
            <person name="Saif S."/>
            <person name="Shea T."/>
            <person name="Shenoy N."/>
            <person name="Sisk P."/>
            <person name="Stolte C."/>
            <person name="Sykes S."/>
            <person name="White J."/>
            <person name="Yandava C."/>
            <person name="Allen-Vercoe E."/>
            <person name="Sibley C."/>
            <person name="Ambrose C.E."/>
            <person name="Strauss J."/>
            <person name="Daigneault M."/>
            <person name="Haas B."/>
            <person name="Nusbaum C."/>
            <person name="Birren B."/>
        </authorList>
    </citation>
    <scope>NUCLEOTIDE SEQUENCE [LARGE SCALE GENOMIC DNA]</scope>
    <source>
        <strain evidence="2 3">3_1_6</strain>
    </source>
</reference>
<dbReference type="EMBL" id="ADCP02000001">
    <property type="protein sequence ID" value="EPC05926.1"/>
    <property type="molecule type" value="Genomic_DNA"/>
</dbReference>
<name>S2KXA9_BILW3</name>
<evidence type="ECO:0000313" key="2">
    <source>
        <dbReference type="EMBL" id="EPC05926.1"/>
    </source>
</evidence>
<evidence type="ECO:0000256" key="1">
    <source>
        <dbReference type="SAM" id="Phobius"/>
    </source>
</evidence>
<protein>
    <submittedName>
        <fullName evidence="2">Uncharacterized protein</fullName>
    </submittedName>
</protein>
<comment type="caution">
    <text evidence="2">The sequence shown here is derived from an EMBL/GenBank/DDBJ whole genome shotgun (WGS) entry which is preliminary data.</text>
</comment>
<proteinExistence type="predicted"/>
<feature type="transmembrane region" description="Helical" evidence="1">
    <location>
        <begin position="40"/>
        <end position="59"/>
    </location>
</feature>
<dbReference type="STRING" id="563192.HMPREF0179_05209"/>
<reference evidence="2 3" key="2">
    <citation type="submission" date="2013-04" db="EMBL/GenBank/DDBJ databases">
        <title>The Genome Sequence of Bilophila wadsworthia 3_1_6.</title>
        <authorList>
            <consortium name="The Broad Institute Genomics Platform"/>
            <person name="Earl A."/>
            <person name="Ward D."/>
            <person name="Feldgarden M."/>
            <person name="Gevers D."/>
            <person name="Sibley C."/>
            <person name="Strauss J."/>
            <person name="Allen-Vercoe E."/>
            <person name="Walker B."/>
            <person name="Young S."/>
            <person name="Zeng Q."/>
            <person name="Gargeya S."/>
            <person name="Fitzgerald M."/>
            <person name="Haas B."/>
            <person name="Abouelleil A."/>
            <person name="Allen A.W."/>
            <person name="Alvarado L."/>
            <person name="Arachchi H.M."/>
            <person name="Berlin A.M."/>
            <person name="Chapman S.B."/>
            <person name="Gainer-Dewar J."/>
            <person name="Goldberg J."/>
            <person name="Griggs A."/>
            <person name="Gujja S."/>
            <person name="Hansen M."/>
            <person name="Howarth C."/>
            <person name="Imamovic A."/>
            <person name="Ireland A."/>
            <person name="Larimer J."/>
            <person name="McCowan C."/>
            <person name="Murphy C."/>
            <person name="Pearson M."/>
            <person name="Poon T.W."/>
            <person name="Priest M."/>
            <person name="Roberts A."/>
            <person name="Saif S."/>
            <person name="Shea T."/>
            <person name="Sisk P."/>
            <person name="Sykes S."/>
            <person name="Wortman J."/>
            <person name="Nusbaum C."/>
            <person name="Birren B."/>
        </authorList>
    </citation>
    <scope>NUCLEOTIDE SEQUENCE [LARGE SCALE GENOMIC DNA]</scope>
    <source>
        <strain evidence="2 3">3_1_6</strain>
    </source>
</reference>